<evidence type="ECO:0000313" key="2">
    <source>
        <dbReference type="EMBL" id="MBS3681865.1"/>
    </source>
</evidence>
<sequence length="63" mass="7274">MEELLKGVEDYQKLNTKFLFSVISTGNVAYVSLSSIILSIVITARNFFVSHFNYYMCRNPVYV</sequence>
<keyword evidence="3" id="KW-1185">Reference proteome</keyword>
<feature type="transmembrane region" description="Helical" evidence="1">
    <location>
        <begin position="28"/>
        <end position="48"/>
    </location>
</feature>
<proteinExistence type="predicted"/>
<dbReference type="EMBL" id="JAGXBY010000007">
    <property type="protein sequence ID" value="MBS3681865.1"/>
    <property type="molecule type" value="Genomic_DNA"/>
</dbReference>
<name>A0ABS5MHP6_9BACI</name>
<evidence type="ECO:0000313" key="3">
    <source>
        <dbReference type="Proteomes" id="UP000681870"/>
    </source>
</evidence>
<keyword evidence="1" id="KW-0472">Membrane</keyword>
<comment type="caution">
    <text evidence="2">The sequence shown here is derived from an EMBL/GenBank/DDBJ whole genome shotgun (WGS) entry which is preliminary data.</text>
</comment>
<dbReference type="Proteomes" id="UP000681870">
    <property type="component" value="Unassembled WGS sequence"/>
</dbReference>
<organism evidence="2 3">
    <name type="scientific">Ornithinibacillus massiliensis</name>
    <dbReference type="NCBI Taxonomy" id="1944633"/>
    <lineage>
        <taxon>Bacteria</taxon>
        <taxon>Bacillati</taxon>
        <taxon>Bacillota</taxon>
        <taxon>Bacilli</taxon>
        <taxon>Bacillales</taxon>
        <taxon>Bacillaceae</taxon>
        <taxon>Ornithinibacillus</taxon>
    </lineage>
</organism>
<keyword evidence="1" id="KW-0812">Transmembrane</keyword>
<accession>A0ABS5MHP6</accession>
<reference evidence="2 3" key="1">
    <citation type="submission" date="2021-05" db="EMBL/GenBank/DDBJ databases">
        <title>Ornithinibacillus massiliensis sp. nov.</title>
        <authorList>
            <person name="Iwaza R."/>
            <person name="Lagier J.-C."/>
            <person name="Raoult D."/>
        </authorList>
    </citation>
    <scope>NUCLEOTIDE SEQUENCE [LARGE SCALE GENOMIC DNA]</scope>
    <source>
        <strain evidence="2 3">Marseille-P3601</strain>
    </source>
</reference>
<evidence type="ECO:0000256" key="1">
    <source>
        <dbReference type="SAM" id="Phobius"/>
    </source>
</evidence>
<gene>
    <name evidence="2" type="ORF">KGF86_16870</name>
</gene>
<protein>
    <submittedName>
        <fullName evidence="2">Uncharacterized protein</fullName>
    </submittedName>
</protein>
<dbReference type="RefSeq" id="WP_211742533.1">
    <property type="nucleotide sequence ID" value="NZ_JAGXBY010000007.1"/>
</dbReference>
<keyword evidence="1" id="KW-1133">Transmembrane helix</keyword>